<dbReference type="InterPro" id="IPR021109">
    <property type="entry name" value="Peptidase_aspartic_dom_sf"/>
</dbReference>
<comment type="subcellular location">
    <subcellularLocation>
        <location evidence="1">Secreted</location>
    </subcellularLocation>
</comment>
<dbReference type="SUPFAM" id="SSF50630">
    <property type="entry name" value="Acid proteases"/>
    <property type="match status" value="1"/>
</dbReference>
<dbReference type="PANTHER" id="PTHR47966:SF44">
    <property type="entry name" value="PEPTIDASE A1 DOMAIN-CONTAINING PROTEIN"/>
    <property type="match status" value="1"/>
</dbReference>
<evidence type="ECO:0000256" key="5">
    <source>
        <dbReference type="ARBA" id="ARBA00022729"/>
    </source>
</evidence>
<dbReference type="Pfam" id="PF00026">
    <property type="entry name" value="Asp"/>
    <property type="match status" value="1"/>
</dbReference>
<dbReference type="OrthoDB" id="5839471at2759"/>
<evidence type="ECO:0000256" key="13">
    <source>
        <dbReference type="RuleBase" id="RU000454"/>
    </source>
</evidence>
<dbReference type="GO" id="GO:0005764">
    <property type="term" value="C:lysosome"/>
    <property type="evidence" value="ECO:0007669"/>
    <property type="project" value="TreeGrafter"/>
</dbReference>
<dbReference type="CDD" id="cd05471">
    <property type="entry name" value="pepsin_like"/>
    <property type="match status" value="1"/>
</dbReference>
<evidence type="ECO:0000256" key="3">
    <source>
        <dbReference type="ARBA" id="ARBA00022525"/>
    </source>
</evidence>
<keyword evidence="4 13" id="KW-0645">Protease</keyword>
<comment type="similarity">
    <text evidence="2 13">Belongs to the peptidase A1 family.</text>
</comment>
<gene>
    <name evidence="16" type="ORF">CAUJ_LOCUS12707</name>
</gene>
<name>A0A8S1HQN8_9PELO</name>
<evidence type="ECO:0000256" key="1">
    <source>
        <dbReference type="ARBA" id="ARBA00004613"/>
    </source>
</evidence>
<evidence type="ECO:0000256" key="12">
    <source>
        <dbReference type="PIRSR" id="PIRSR601461-2"/>
    </source>
</evidence>
<dbReference type="EMBL" id="CAJGYM010000079">
    <property type="protein sequence ID" value="CAD6196795.1"/>
    <property type="molecule type" value="Genomic_DNA"/>
</dbReference>
<feature type="chain" id="PRO_5035712427" description="Peptidase A1 domain-containing protein" evidence="14">
    <location>
        <begin position="18"/>
        <end position="386"/>
    </location>
</feature>
<dbReference type="PRINTS" id="PR00792">
    <property type="entry name" value="PEPSIN"/>
</dbReference>
<reference evidence="16" key="1">
    <citation type="submission" date="2020-10" db="EMBL/GenBank/DDBJ databases">
        <authorList>
            <person name="Kikuchi T."/>
        </authorList>
    </citation>
    <scope>NUCLEOTIDE SEQUENCE</scope>
    <source>
        <strain evidence="16">NKZ352</strain>
    </source>
</reference>
<feature type="domain" description="Peptidase A1" evidence="15">
    <location>
        <begin position="63"/>
        <end position="381"/>
    </location>
</feature>
<evidence type="ECO:0000313" key="17">
    <source>
        <dbReference type="Proteomes" id="UP000835052"/>
    </source>
</evidence>
<dbReference type="InterPro" id="IPR033121">
    <property type="entry name" value="PEPTIDASE_A1"/>
</dbReference>
<dbReference type="InterPro" id="IPR034164">
    <property type="entry name" value="Pepsin-like_dom"/>
</dbReference>
<dbReference type="InterPro" id="IPR001969">
    <property type="entry name" value="Aspartic_peptidase_AS"/>
</dbReference>
<evidence type="ECO:0000259" key="15">
    <source>
        <dbReference type="PROSITE" id="PS51767"/>
    </source>
</evidence>
<keyword evidence="8" id="KW-0865">Zymogen</keyword>
<dbReference type="Gene3D" id="2.40.70.10">
    <property type="entry name" value="Acid Proteases"/>
    <property type="match status" value="2"/>
</dbReference>
<evidence type="ECO:0000256" key="9">
    <source>
        <dbReference type="ARBA" id="ARBA00023157"/>
    </source>
</evidence>
<keyword evidence="17" id="KW-1185">Reference proteome</keyword>
<feature type="active site" evidence="11">
    <location>
        <position position="272"/>
    </location>
</feature>
<dbReference type="FunFam" id="2.40.70.10:FF:000179">
    <property type="entry name" value="ASpartyl Protease"/>
    <property type="match status" value="1"/>
</dbReference>
<keyword evidence="9 12" id="KW-1015">Disulfide bond</keyword>
<dbReference type="FunFam" id="2.40.70.10:FF:000058">
    <property type="entry name" value="ASpartyl Protease"/>
    <property type="match status" value="1"/>
</dbReference>
<evidence type="ECO:0000256" key="2">
    <source>
        <dbReference type="ARBA" id="ARBA00007447"/>
    </source>
</evidence>
<evidence type="ECO:0000256" key="11">
    <source>
        <dbReference type="PIRSR" id="PIRSR601461-1"/>
    </source>
</evidence>
<organism evidence="16 17">
    <name type="scientific">Caenorhabditis auriculariae</name>
    <dbReference type="NCBI Taxonomy" id="2777116"/>
    <lineage>
        <taxon>Eukaryota</taxon>
        <taxon>Metazoa</taxon>
        <taxon>Ecdysozoa</taxon>
        <taxon>Nematoda</taxon>
        <taxon>Chromadorea</taxon>
        <taxon>Rhabditida</taxon>
        <taxon>Rhabditina</taxon>
        <taxon>Rhabditomorpha</taxon>
        <taxon>Rhabditoidea</taxon>
        <taxon>Rhabditidae</taxon>
        <taxon>Peloderinae</taxon>
        <taxon>Caenorhabditis</taxon>
    </lineage>
</organism>
<comment type="caution">
    <text evidence="16">The sequence shown here is derived from an EMBL/GenBank/DDBJ whole genome shotgun (WGS) entry which is preliminary data.</text>
</comment>
<dbReference type="GO" id="GO:0005576">
    <property type="term" value="C:extracellular region"/>
    <property type="evidence" value="ECO:0007669"/>
    <property type="project" value="UniProtKB-SubCell"/>
</dbReference>
<evidence type="ECO:0000256" key="10">
    <source>
        <dbReference type="ARBA" id="ARBA00023180"/>
    </source>
</evidence>
<dbReference type="GO" id="GO:0006508">
    <property type="term" value="P:proteolysis"/>
    <property type="evidence" value="ECO:0007669"/>
    <property type="project" value="UniProtKB-KW"/>
</dbReference>
<dbReference type="PROSITE" id="PS00141">
    <property type="entry name" value="ASP_PROTEASE"/>
    <property type="match status" value="1"/>
</dbReference>
<proteinExistence type="inferred from homology"/>
<sequence length="386" mass="42947">MKIVSIIGFLCLGAAWAKFQMRVERRQFSQPPIEPQERFALRRFQLTSQAQHQHVADFRDFAYFGNITVGTPPQTFLVVLDTGSANVWVPDASCGKHELFSACSRKKRYNSAISTTYAQDGRKFRINYGTGSASGYFGNDTLCFSDTTLCVPSQTFGQATNLAPFFARQDIDGILGLGFTELAVNRAPPPFINAVNQGLVDEPIFTVYLEHHGLRRYPTGGVFTYGGQDEENCGPVVTWVPLTKASYWQFHLQGIGIKSADEHNQGWEVISDTGTSFIGGPSSIIQSLARKYGASYDFSTDSYVVPCAKINEMPTIKMLINGETLEFHPSNIIARSSYEECDLTLFDLYSPAFSPTWILGDPFIRQYCNIHDVGNKRLGLALSKQK</sequence>
<keyword evidence="7 13" id="KW-0378">Hydrolase</keyword>
<keyword evidence="6 13" id="KW-0064">Aspartyl protease</keyword>
<accession>A0A8S1HQN8</accession>
<evidence type="ECO:0000256" key="4">
    <source>
        <dbReference type="ARBA" id="ARBA00022670"/>
    </source>
</evidence>
<dbReference type="AlphaFoldDB" id="A0A8S1HQN8"/>
<evidence type="ECO:0000313" key="16">
    <source>
        <dbReference type="EMBL" id="CAD6196795.1"/>
    </source>
</evidence>
<dbReference type="InterPro" id="IPR001461">
    <property type="entry name" value="Aspartic_peptidase_A1"/>
</dbReference>
<dbReference type="PROSITE" id="PS51767">
    <property type="entry name" value="PEPTIDASE_A1"/>
    <property type="match status" value="1"/>
</dbReference>
<keyword evidence="10" id="KW-0325">Glycoprotein</keyword>
<feature type="disulfide bond" evidence="12">
    <location>
        <begin position="94"/>
        <end position="103"/>
    </location>
</feature>
<evidence type="ECO:0000256" key="8">
    <source>
        <dbReference type="ARBA" id="ARBA00023145"/>
    </source>
</evidence>
<evidence type="ECO:0000256" key="7">
    <source>
        <dbReference type="ARBA" id="ARBA00022801"/>
    </source>
</evidence>
<dbReference type="Proteomes" id="UP000835052">
    <property type="component" value="Unassembled WGS sequence"/>
</dbReference>
<feature type="active site" evidence="11">
    <location>
        <position position="81"/>
    </location>
</feature>
<protein>
    <recommendedName>
        <fullName evidence="15">Peptidase A1 domain-containing protein</fullName>
    </recommendedName>
</protein>
<dbReference type="GO" id="GO:0004190">
    <property type="term" value="F:aspartic-type endopeptidase activity"/>
    <property type="evidence" value="ECO:0007669"/>
    <property type="project" value="UniProtKB-KW"/>
</dbReference>
<dbReference type="PANTHER" id="PTHR47966">
    <property type="entry name" value="BETA-SITE APP-CLEAVING ENZYME, ISOFORM A-RELATED"/>
    <property type="match status" value="1"/>
</dbReference>
<evidence type="ECO:0000256" key="6">
    <source>
        <dbReference type="ARBA" id="ARBA00022750"/>
    </source>
</evidence>
<keyword evidence="5 14" id="KW-0732">Signal</keyword>
<feature type="signal peptide" evidence="14">
    <location>
        <begin position="1"/>
        <end position="17"/>
    </location>
</feature>
<keyword evidence="3" id="KW-0964">Secreted</keyword>
<evidence type="ECO:0000256" key="14">
    <source>
        <dbReference type="SAM" id="SignalP"/>
    </source>
</evidence>